<name>A0ABR9ZZ69_9FIRM</name>
<proteinExistence type="predicted"/>
<accession>A0ABR9ZZ69</accession>
<dbReference type="RefSeq" id="WP_194703993.1">
    <property type="nucleotide sequence ID" value="NZ_JADKNH010000020.1"/>
</dbReference>
<evidence type="ECO:0000313" key="1">
    <source>
        <dbReference type="EMBL" id="MBF4695753.1"/>
    </source>
</evidence>
<protein>
    <submittedName>
        <fullName evidence="1">Uncharacterized protein</fullName>
    </submittedName>
</protein>
<sequence length="451" mass="51134">MRKSLFLTSLLLIVSIGTIYGTNHWLNTLKDAIEIEEITLLGDKSAAKGITVKSRTNSIRHLFWETQFIVEDPLDPKTTFIFSQAAKEEPRVRVPQLMISSSIDFSMGGNGLDLEQEHELATKPAIDVATRTPNGEKRTEIVSLSDYYPFYPVTMDVELPYDSNFISYAPHVVTNYFKIPISKQHKLEVSVTKNTSGEIVDVESNTISDNKSLQSEAVILKSGCYYIICFSDAPIENSLEIPIQVSGIHFLPFEIKDGFPEANLTKMKCVYPFEDKSTKALSLTYDETDETLLLITREDNAVMLSVIDRHSMTLIQKTEITKTDSNVSFSEIKQLDNAFVISFSDQRFYLFSKTTGRQYDLMMADALPDLEQIGHVFFDRTQMAYNGNRLVMTFYPQYYESSLCLIVYDQTGLAYVGQYAQSTDRSVKSSIHQNVRPMDQSPLSILFESSF</sequence>
<comment type="caution">
    <text evidence="1">The sequence shown here is derived from an EMBL/GenBank/DDBJ whole genome shotgun (WGS) entry which is preliminary data.</text>
</comment>
<gene>
    <name evidence="1" type="ORF">ISU02_21870</name>
</gene>
<keyword evidence="2" id="KW-1185">Reference proteome</keyword>
<dbReference type="EMBL" id="JADKNH010000020">
    <property type="protein sequence ID" value="MBF4695753.1"/>
    <property type="molecule type" value="Genomic_DNA"/>
</dbReference>
<reference evidence="1 2" key="1">
    <citation type="submission" date="2020-11" db="EMBL/GenBank/DDBJ databases">
        <title>Fusibacter basophilias sp. nov.</title>
        <authorList>
            <person name="Qiu D."/>
        </authorList>
    </citation>
    <scope>NUCLEOTIDE SEQUENCE [LARGE SCALE GENOMIC DNA]</scope>
    <source>
        <strain evidence="1 2">Q10-2</strain>
    </source>
</reference>
<evidence type="ECO:0000313" key="2">
    <source>
        <dbReference type="Proteomes" id="UP000614200"/>
    </source>
</evidence>
<dbReference type="Proteomes" id="UP000614200">
    <property type="component" value="Unassembled WGS sequence"/>
</dbReference>
<organism evidence="1 2">
    <name type="scientific">Fusibacter ferrireducens</name>
    <dbReference type="NCBI Taxonomy" id="2785058"/>
    <lineage>
        <taxon>Bacteria</taxon>
        <taxon>Bacillati</taxon>
        <taxon>Bacillota</taxon>
        <taxon>Clostridia</taxon>
        <taxon>Eubacteriales</taxon>
        <taxon>Eubacteriales Family XII. Incertae Sedis</taxon>
        <taxon>Fusibacter</taxon>
    </lineage>
</organism>